<keyword evidence="5 14" id="KW-0418">Kinase</keyword>
<dbReference type="AlphaFoldDB" id="A0AAJ7TVL0"/>
<feature type="binding site" evidence="9">
    <location>
        <position position="97"/>
    </location>
    <ligand>
        <name>ATP</name>
        <dbReference type="ChEBI" id="CHEBI:30616"/>
    </ligand>
</feature>
<comment type="similarity">
    <text evidence="10">Belongs to the protein kinase superfamily.</text>
</comment>
<feature type="compositionally biased region" description="Polar residues" evidence="11">
    <location>
        <begin position="16"/>
        <end position="29"/>
    </location>
</feature>
<gene>
    <name evidence="14" type="primary">MOS</name>
</gene>
<dbReference type="PANTHER" id="PTHR44329:SF285">
    <property type="entry name" value="V-MOS MOLONEY MURINE SARCOMA VIRAL ONCO HOMOLOG"/>
    <property type="match status" value="1"/>
</dbReference>
<dbReference type="InterPro" id="IPR051681">
    <property type="entry name" value="Ser/Thr_Kinases-Pseudokinases"/>
</dbReference>
<evidence type="ECO:0000256" key="4">
    <source>
        <dbReference type="ARBA" id="ARBA00022741"/>
    </source>
</evidence>
<dbReference type="InterPro" id="IPR000719">
    <property type="entry name" value="Prot_kinase_dom"/>
</dbReference>
<evidence type="ECO:0000256" key="5">
    <source>
        <dbReference type="ARBA" id="ARBA00022777"/>
    </source>
</evidence>
<dbReference type="EC" id="2.7.11.1" evidence="1"/>
<keyword evidence="3" id="KW-0808">Transferase</keyword>
<dbReference type="InterPro" id="IPR011009">
    <property type="entry name" value="Kinase-like_dom_sf"/>
</dbReference>
<dbReference type="SUPFAM" id="SSF56112">
    <property type="entry name" value="Protein kinase-like (PK-like)"/>
    <property type="match status" value="1"/>
</dbReference>
<feature type="domain" description="Protein kinase" evidence="12">
    <location>
        <begin position="70"/>
        <end position="323"/>
    </location>
</feature>
<proteinExistence type="inferred from homology"/>
<comment type="catalytic activity">
    <reaction evidence="8">
        <text>L-seryl-[protein] + ATP = O-phospho-L-seryl-[protein] + ADP + H(+)</text>
        <dbReference type="Rhea" id="RHEA:17989"/>
        <dbReference type="Rhea" id="RHEA-COMP:9863"/>
        <dbReference type="Rhea" id="RHEA-COMP:11604"/>
        <dbReference type="ChEBI" id="CHEBI:15378"/>
        <dbReference type="ChEBI" id="CHEBI:29999"/>
        <dbReference type="ChEBI" id="CHEBI:30616"/>
        <dbReference type="ChEBI" id="CHEBI:83421"/>
        <dbReference type="ChEBI" id="CHEBI:456216"/>
        <dbReference type="EC" id="2.7.11.1"/>
    </reaction>
</comment>
<evidence type="ECO:0000256" key="10">
    <source>
        <dbReference type="RuleBase" id="RU000304"/>
    </source>
</evidence>
<comment type="catalytic activity">
    <reaction evidence="7">
        <text>L-threonyl-[protein] + ATP = O-phospho-L-threonyl-[protein] + ADP + H(+)</text>
        <dbReference type="Rhea" id="RHEA:46608"/>
        <dbReference type="Rhea" id="RHEA-COMP:11060"/>
        <dbReference type="Rhea" id="RHEA-COMP:11605"/>
        <dbReference type="ChEBI" id="CHEBI:15378"/>
        <dbReference type="ChEBI" id="CHEBI:30013"/>
        <dbReference type="ChEBI" id="CHEBI:30616"/>
        <dbReference type="ChEBI" id="CHEBI:61977"/>
        <dbReference type="ChEBI" id="CHEBI:456216"/>
        <dbReference type="EC" id="2.7.11.1"/>
    </reaction>
</comment>
<reference evidence="14" key="1">
    <citation type="submission" date="2025-08" db="UniProtKB">
        <authorList>
            <consortium name="RefSeq"/>
        </authorList>
    </citation>
    <scope>IDENTIFICATION</scope>
    <source>
        <tissue evidence="14">Sperm</tissue>
    </source>
</reference>
<sequence length="342" mass="35187">MPSPLPVGRFRPRLSSPRSAAGSPSKSSPLSVACCCAFSPPLTPAQDFSPPPAAAPAAHDRPGSVNLSALSLQGRLGSGAFGRVFEGCYYGRRVAVKLLSLRGASSLHAELNAAGLRHPNIARLLAASPRTLVLELAGPRSLQGLLYEGDDAPLPLATRLAYARDVAEALRFLHGRDIAHLDVKPGNVVLAPDGACKLCDFGCSRRLSGETPRPAAPGGTYTHRAPELLSGGAVTSAADVYSLAVTLWQLATREAPFPGEEPHCVVYAVVARGARPSFPAGFGERGGDDPEARVRALVERGWAPRPLGRPRAGSVGVALGEIVTAARGGGGGGGDGGGGRVR</sequence>
<dbReference type="Gene3D" id="1.10.510.10">
    <property type="entry name" value="Transferase(Phosphotransferase) domain 1"/>
    <property type="match status" value="1"/>
</dbReference>
<dbReference type="PROSITE" id="PS00108">
    <property type="entry name" value="PROTEIN_KINASE_ST"/>
    <property type="match status" value="1"/>
</dbReference>
<dbReference type="RefSeq" id="XP_032824862.1">
    <property type="nucleotide sequence ID" value="XM_032968971.1"/>
</dbReference>
<dbReference type="InterPro" id="IPR017441">
    <property type="entry name" value="Protein_kinase_ATP_BS"/>
</dbReference>
<protein>
    <recommendedName>
        <fullName evidence="1">non-specific serine/threonine protein kinase</fullName>
        <ecNumber evidence="1">2.7.11.1</ecNumber>
    </recommendedName>
</protein>
<keyword evidence="13" id="KW-1185">Reference proteome</keyword>
<keyword evidence="4 9" id="KW-0547">Nucleotide-binding</keyword>
<evidence type="ECO:0000313" key="13">
    <source>
        <dbReference type="Proteomes" id="UP001318040"/>
    </source>
</evidence>
<evidence type="ECO:0000256" key="1">
    <source>
        <dbReference type="ARBA" id="ARBA00012513"/>
    </source>
</evidence>
<evidence type="ECO:0000256" key="8">
    <source>
        <dbReference type="ARBA" id="ARBA00048679"/>
    </source>
</evidence>
<evidence type="ECO:0000256" key="2">
    <source>
        <dbReference type="ARBA" id="ARBA00022527"/>
    </source>
</evidence>
<name>A0AAJ7TVL0_PETMA</name>
<evidence type="ECO:0000259" key="12">
    <source>
        <dbReference type="PROSITE" id="PS50011"/>
    </source>
</evidence>
<dbReference type="PROSITE" id="PS50011">
    <property type="entry name" value="PROTEIN_KINASE_DOM"/>
    <property type="match status" value="1"/>
</dbReference>
<dbReference type="GO" id="GO:0004674">
    <property type="term" value="F:protein serine/threonine kinase activity"/>
    <property type="evidence" value="ECO:0007669"/>
    <property type="project" value="UniProtKB-KW"/>
</dbReference>
<dbReference type="InterPro" id="IPR008271">
    <property type="entry name" value="Ser/Thr_kinase_AS"/>
</dbReference>
<keyword evidence="2 10" id="KW-0723">Serine/threonine-protein kinase</keyword>
<organism evidence="13 14">
    <name type="scientific">Petromyzon marinus</name>
    <name type="common">Sea lamprey</name>
    <dbReference type="NCBI Taxonomy" id="7757"/>
    <lineage>
        <taxon>Eukaryota</taxon>
        <taxon>Metazoa</taxon>
        <taxon>Chordata</taxon>
        <taxon>Craniata</taxon>
        <taxon>Vertebrata</taxon>
        <taxon>Cyclostomata</taxon>
        <taxon>Hyperoartia</taxon>
        <taxon>Petromyzontiformes</taxon>
        <taxon>Petromyzontidae</taxon>
        <taxon>Petromyzon</taxon>
    </lineage>
</organism>
<evidence type="ECO:0000256" key="3">
    <source>
        <dbReference type="ARBA" id="ARBA00022679"/>
    </source>
</evidence>
<evidence type="ECO:0000256" key="6">
    <source>
        <dbReference type="ARBA" id="ARBA00022840"/>
    </source>
</evidence>
<keyword evidence="6 9" id="KW-0067">ATP-binding</keyword>
<dbReference type="GO" id="GO:0005524">
    <property type="term" value="F:ATP binding"/>
    <property type="evidence" value="ECO:0007669"/>
    <property type="project" value="UniProtKB-UniRule"/>
</dbReference>
<evidence type="ECO:0000256" key="11">
    <source>
        <dbReference type="SAM" id="MobiDB-lite"/>
    </source>
</evidence>
<dbReference type="Gene3D" id="3.30.200.20">
    <property type="entry name" value="Phosphorylase Kinase, domain 1"/>
    <property type="match status" value="1"/>
</dbReference>
<feature type="region of interest" description="Disordered" evidence="11">
    <location>
        <begin position="1"/>
        <end position="29"/>
    </location>
</feature>
<evidence type="ECO:0000256" key="7">
    <source>
        <dbReference type="ARBA" id="ARBA00047899"/>
    </source>
</evidence>
<accession>A0AAJ7TVL0</accession>
<evidence type="ECO:0000256" key="9">
    <source>
        <dbReference type="PROSITE-ProRule" id="PRU10141"/>
    </source>
</evidence>
<dbReference type="Pfam" id="PF00069">
    <property type="entry name" value="Pkinase"/>
    <property type="match status" value="1"/>
</dbReference>
<dbReference type="PROSITE" id="PS00107">
    <property type="entry name" value="PROTEIN_KINASE_ATP"/>
    <property type="match status" value="1"/>
</dbReference>
<dbReference type="Proteomes" id="UP001318040">
    <property type="component" value="Chromosome 2"/>
</dbReference>
<dbReference type="KEGG" id="pmrn:116950850"/>
<evidence type="ECO:0000313" key="14">
    <source>
        <dbReference type="RefSeq" id="XP_032824862.1"/>
    </source>
</evidence>
<dbReference type="GeneID" id="116950850"/>
<dbReference type="SMART" id="SM00220">
    <property type="entry name" value="S_TKc"/>
    <property type="match status" value="1"/>
</dbReference>
<dbReference type="PANTHER" id="PTHR44329">
    <property type="entry name" value="SERINE/THREONINE-PROTEIN KINASE TNNI3K-RELATED"/>
    <property type="match status" value="1"/>
</dbReference>